<dbReference type="CDD" id="cd00435">
    <property type="entry name" value="ACBP"/>
    <property type="match status" value="1"/>
</dbReference>
<reference evidence="4 5" key="1">
    <citation type="journal article" date="2023" name="Elife">
        <title>Identification of key yeast species and microbe-microbe interactions impacting larval growth of Drosophila in the wild.</title>
        <authorList>
            <person name="Mure A."/>
            <person name="Sugiura Y."/>
            <person name="Maeda R."/>
            <person name="Honda K."/>
            <person name="Sakurai N."/>
            <person name="Takahashi Y."/>
            <person name="Watada M."/>
            <person name="Katoh T."/>
            <person name="Gotoh A."/>
            <person name="Gotoh Y."/>
            <person name="Taniguchi I."/>
            <person name="Nakamura K."/>
            <person name="Hayashi T."/>
            <person name="Katayama T."/>
            <person name="Uemura T."/>
            <person name="Hattori Y."/>
        </authorList>
    </citation>
    <scope>NUCLEOTIDE SEQUENCE [LARGE SCALE GENOMIC DNA]</scope>
    <source>
        <strain evidence="4 5">KH-74</strain>
    </source>
</reference>
<dbReference type="InterPro" id="IPR035984">
    <property type="entry name" value="Acyl-CoA-binding_sf"/>
</dbReference>
<sequence>MNSQDRTEHWDKPTYTYTYILIRTHTQLNNCRHQHPDTLGLLGAYKSLDPSIPQPPSCPYPYRHHTTHHFTMVSQLFEEKAKAVNTLPTKPNTEELLRLYALYKQATVGDVNTERPGIFNIRDRSKWDAWNKVKGLAMEEAEQQYIALVDELFEKYK</sequence>
<dbReference type="Gene3D" id="1.20.80.10">
    <property type="match status" value="1"/>
</dbReference>
<evidence type="ECO:0000256" key="2">
    <source>
        <dbReference type="ARBA" id="ARBA00023121"/>
    </source>
</evidence>
<dbReference type="PANTHER" id="PTHR23310">
    <property type="entry name" value="ACYL-COA-BINDING PROTEIN, ACBP"/>
    <property type="match status" value="1"/>
</dbReference>
<dbReference type="InterPro" id="IPR014352">
    <property type="entry name" value="FERM/acyl-CoA-bd_prot_sf"/>
</dbReference>
<evidence type="ECO:0000259" key="3">
    <source>
        <dbReference type="PROSITE" id="PS51228"/>
    </source>
</evidence>
<dbReference type="FunFam" id="1.20.80.10:FF:000010">
    <property type="entry name" value="Acyl-CoA-binding domain-containing protein 5"/>
    <property type="match status" value="1"/>
</dbReference>
<evidence type="ECO:0000313" key="5">
    <source>
        <dbReference type="Proteomes" id="UP001377567"/>
    </source>
</evidence>
<organism evidence="4 5">
    <name type="scientific">Maudiozyma humilis</name>
    <name type="common">Sour dough yeast</name>
    <name type="synonym">Kazachstania humilis</name>
    <dbReference type="NCBI Taxonomy" id="51915"/>
    <lineage>
        <taxon>Eukaryota</taxon>
        <taxon>Fungi</taxon>
        <taxon>Dikarya</taxon>
        <taxon>Ascomycota</taxon>
        <taxon>Saccharomycotina</taxon>
        <taxon>Saccharomycetes</taxon>
        <taxon>Saccharomycetales</taxon>
        <taxon>Saccharomycetaceae</taxon>
        <taxon>Maudiozyma</taxon>
    </lineage>
</organism>
<dbReference type="PROSITE" id="PS51228">
    <property type="entry name" value="ACB_2"/>
    <property type="match status" value="1"/>
</dbReference>
<dbReference type="SUPFAM" id="SSF47027">
    <property type="entry name" value="Acyl-CoA binding protein"/>
    <property type="match status" value="1"/>
</dbReference>
<dbReference type="PRINTS" id="PR00689">
    <property type="entry name" value="ACOABINDINGP"/>
</dbReference>
<dbReference type="Proteomes" id="UP001377567">
    <property type="component" value="Unassembled WGS sequence"/>
</dbReference>
<dbReference type="EMBL" id="BTGD01000016">
    <property type="protein sequence ID" value="GMM57858.1"/>
    <property type="molecule type" value="Genomic_DNA"/>
</dbReference>
<keyword evidence="2" id="KW-0446">Lipid-binding</keyword>
<evidence type="ECO:0000313" key="4">
    <source>
        <dbReference type="EMBL" id="GMM57858.1"/>
    </source>
</evidence>
<name>A0AAV5S2B3_MAUHU</name>
<dbReference type="GO" id="GO:0000062">
    <property type="term" value="F:fatty-acyl-CoA binding"/>
    <property type="evidence" value="ECO:0007669"/>
    <property type="project" value="InterPro"/>
</dbReference>
<comment type="caution">
    <text evidence="4">The sequence shown here is derived from an EMBL/GenBank/DDBJ whole genome shotgun (WGS) entry which is preliminary data.</text>
</comment>
<feature type="domain" description="ACB" evidence="3">
    <location>
        <begin position="73"/>
        <end position="157"/>
    </location>
</feature>
<dbReference type="InterPro" id="IPR000582">
    <property type="entry name" value="Acyl-CoA-binding_protein"/>
</dbReference>
<dbReference type="AlphaFoldDB" id="A0AAV5S2B3"/>
<keyword evidence="5" id="KW-1185">Reference proteome</keyword>
<protein>
    <submittedName>
        <fullName evidence="4">Long-chain fatty acid transporter</fullName>
    </submittedName>
</protein>
<accession>A0AAV5S2B3</accession>
<evidence type="ECO:0000256" key="1">
    <source>
        <dbReference type="ARBA" id="ARBA00005567"/>
    </source>
</evidence>
<gene>
    <name evidence="4" type="ORF">DAKH74_044740</name>
</gene>
<proteinExistence type="inferred from homology"/>
<comment type="similarity">
    <text evidence="1">Belongs to the ACBP family.</text>
</comment>
<dbReference type="PANTHER" id="PTHR23310:SF62">
    <property type="entry name" value="ACYL-COA BINDING PROTEIN 1, ISOFORM A"/>
    <property type="match status" value="1"/>
</dbReference>
<dbReference type="Pfam" id="PF00887">
    <property type="entry name" value="ACBP"/>
    <property type="match status" value="1"/>
</dbReference>
<dbReference type="GO" id="GO:0006631">
    <property type="term" value="P:fatty acid metabolic process"/>
    <property type="evidence" value="ECO:0007669"/>
    <property type="project" value="TreeGrafter"/>
</dbReference>